<protein>
    <submittedName>
        <fullName evidence="3">NADH-FMN oxidoreductase</fullName>
    </submittedName>
</protein>
<dbReference type="InterPro" id="IPR002563">
    <property type="entry name" value="Flavin_Rdtase-like_dom"/>
</dbReference>
<dbReference type="SUPFAM" id="SSF50475">
    <property type="entry name" value="FMN-binding split barrel"/>
    <property type="match status" value="1"/>
</dbReference>
<dbReference type="EMBL" id="LFJJ01000189">
    <property type="protein sequence ID" value="KND58262.1"/>
    <property type="molecule type" value="Genomic_DNA"/>
</dbReference>
<evidence type="ECO:0000313" key="4">
    <source>
        <dbReference type="Proteomes" id="UP000036959"/>
    </source>
</evidence>
<organism evidence="3 4">
    <name type="scientific">Candidatus Burkholderia verschuerenii</name>
    <dbReference type="NCBI Taxonomy" id="242163"/>
    <lineage>
        <taxon>Bacteria</taxon>
        <taxon>Pseudomonadati</taxon>
        <taxon>Pseudomonadota</taxon>
        <taxon>Betaproteobacteria</taxon>
        <taxon>Burkholderiales</taxon>
        <taxon>Burkholderiaceae</taxon>
        <taxon>Burkholderia</taxon>
    </lineage>
</organism>
<keyword evidence="1" id="KW-0560">Oxidoreductase</keyword>
<dbReference type="GO" id="GO:0010181">
    <property type="term" value="F:FMN binding"/>
    <property type="evidence" value="ECO:0007669"/>
    <property type="project" value="InterPro"/>
</dbReference>
<evidence type="ECO:0000256" key="1">
    <source>
        <dbReference type="ARBA" id="ARBA00023002"/>
    </source>
</evidence>
<evidence type="ECO:0000313" key="3">
    <source>
        <dbReference type="EMBL" id="KND58262.1"/>
    </source>
</evidence>
<dbReference type="PATRIC" id="fig|242163.4.peg.2428"/>
<accession>A0A0L0M6I3</accession>
<dbReference type="GO" id="GO:0042602">
    <property type="term" value="F:riboflavin reductase (NADPH) activity"/>
    <property type="evidence" value="ECO:0007669"/>
    <property type="project" value="TreeGrafter"/>
</dbReference>
<dbReference type="InterPro" id="IPR050268">
    <property type="entry name" value="NADH-dep_flavin_reductase"/>
</dbReference>
<sequence>MNTISNATLNVLRETRAAMATASADIKPALANAWANVAAPVAIVTMRDAQGKCHATTVTAFTSISFDPPVLMIALAHASSFLARVDEDSRIALSVLESGQQHVVAACAVKSEDRLRDVITIDEGFGPVVSDASACFGCTINRMVDAGDHKLVFADIETVSSAQESHGLLYWQRRFGFSTPVNA</sequence>
<dbReference type="Gene3D" id="2.30.110.10">
    <property type="entry name" value="Electron Transport, Fmn-binding Protein, Chain A"/>
    <property type="match status" value="1"/>
</dbReference>
<dbReference type="Proteomes" id="UP000036959">
    <property type="component" value="Unassembled WGS sequence"/>
</dbReference>
<dbReference type="SMART" id="SM00903">
    <property type="entry name" value="Flavin_Reduct"/>
    <property type="match status" value="1"/>
</dbReference>
<dbReference type="PANTHER" id="PTHR30466">
    <property type="entry name" value="FLAVIN REDUCTASE"/>
    <property type="match status" value="1"/>
</dbReference>
<dbReference type="InterPro" id="IPR012349">
    <property type="entry name" value="Split_barrel_FMN-bd"/>
</dbReference>
<feature type="domain" description="Flavin reductase like" evidence="2">
    <location>
        <begin position="34"/>
        <end position="177"/>
    </location>
</feature>
<name>A0A0L0M6I3_9BURK</name>
<reference evidence="4" key="1">
    <citation type="submission" date="2015-06" db="EMBL/GenBank/DDBJ databases">
        <title>Comparative genomics of Burkholderia leaf nodule symbionts.</title>
        <authorList>
            <person name="Carlier A."/>
            <person name="Eberl L."/>
            <person name="Pinto-Carbo M."/>
        </authorList>
    </citation>
    <scope>NUCLEOTIDE SEQUENCE [LARGE SCALE GENOMIC DNA]</scope>
    <source>
        <strain evidence="4">UZHbot4</strain>
    </source>
</reference>
<dbReference type="Pfam" id="PF01613">
    <property type="entry name" value="Flavin_Reduct"/>
    <property type="match status" value="1"/>
</dbReference>
<proteinExistence type="predicted"/>
<dbReference type="OrthoDB" id="9792858at2"/>
<dbReference type="PANTHER" id="PTHR30466:SF1">
    <property type="entry name" value="FMN REDUCTASE (NADH) RUTF"/>
    <property type="match status" value="1"/>
</dbReference>
<dbReference type="RefSeq" id="WP_050455402.1">
    <property type="nucleotide sequence ID" value="NZ_LFJJ01000189.1"/>
</dbReference>
<keyword evidence="4" id="KW-1185">Reference proteome</keyword>
<dbReference type="AlphaFoldDB" id="A0A0L0M6I3"/>
<comment type="caution">
    <text evidence="3">The sequence shown here is derived from an EMBL/GenBank/DDBJ whole genome shotgun (WGS) entry which is preliminary data.</text>
</comment>
<gene>
    <name evidence="3" type="ORF">BVER_05228</name>
</gene>
<evidence type="ECO:0000259" key="2">
    <source>
        <dbReference type="SMART" id="SM00903"/>
    </source>
</evidence>